<gene>
    <name evidence="1" type="ORF">EBV32_00385</name>
</gene>
<proteinExistence type="predicted"/>
<reference evidence="1" key="1">
    <citation type="submission" date="2018-10" db="EMBL/GenBank/DDBJ databases">
        <title>Iterative Subtractive Binning of Freshwater Chronoseries Metagenomes Recovers Nearly Complete Genomes from over Four Hundred Novel Species.</title>
        <authorList>
            <person name="Rodriguez-R L.M."/>
            <person name="Tsementzi D."/>
            <person name="Luo C."/>
            <person name="Konstantinidis K.T."/>
        </authorList>
    </citation>
    <scope>NUCLEOTIDE SEQUENCE</scope>
    <source>
        <strain evidence="1">WB7_6_001</strain>
    </source>
</reference>
<evidence type="ECO:0000313" key="2">
    <source>
        <dbReference type="Proteomes" id="UP000713222"/>
    </source>
</evidence>
<evidence type="ECO:0000313" key="1">
    <source>
        <dbReference type="EMBL" id="NBN87542.1"/>
    </source>
</evidence>
<protein>
    <submittedName>
        <fullName evidence="1">Uncharacterized protein</fullName>
    </submittedName>
</protein>
<sequence length="131" mass="13521">MTSALAGLANATAVFNLPTVGTFTDPDTGNITPATETVSVTLYLRQGSSNGSGLPGIDADVETFEGYAVSPQALDARIKPGITGTLNFASQGSVACEVINSRHPYGSTGTIGSTLQQVLGDKIRLVRYLQS</sequence>
<name>A0A964XRS5_9PROT</name>
<dbReference type="Proteomes" id="UP000713222">
    <property type="component" value="Unassembled WGS sequence"/>
</dbReference>
<accession>A0A964XRS5</accession>
<comment type="caution">
    <text evidence="1">The sequence shown here is derived from an EMBL/GenBank/DDBJ whole genome shotgun (WGS) entry which is preliminary data.</text>
</comment>
<dbReference type="EMBL" id="RGET01000002">
    <property type="protein sequence ID" value="NBN87542.1"/>
    <property type="molecule type" value="Genomic_DNA"/>
</dbReference>
<organism evidence="1 2">
    <name type="scientific">Candidatus Fonsibacter lacus</name>
    <dbReference type="NCBI Taxonomy" id="2576439"/>
    <lineage>
        <taxon>Bacteria</taxon>
        <taxon>Pseudomonadati</taxon>
        <taxon>Pseudomonadota</taxon>
        <taxon>Alphaproteobacteria</taxon>
        <taxon>Candidatus Pelagibacterales</taxon>
        <taxon>Candidatus Pelagibacterales incertae sedis</taxon>
        <taxon>Candidatus Fonsibacter</taxon>
    </lineage>
</organism>
<dbReference type="AlphaFoldDB" id="A0A964XRS5"/>